<comment type="caution">
    <text evidence="1">The sequence shown here is derived from an EMBL/GenBank/DDBJ whole genome shotgun (WGS) entry which is preliminary data.</text>
</comment>
<dbReference type="PANTHER" id="PTHR12128">
    <property type="entry name" value="DIHYDRODIPICOLINATE SYNTHASE"/>
    <property type="match status" value="1"/>
</dbReference>
<gene>
    <name evidence="1" type="ORF">Bca52824_078076</name>
</gene>
<dbReference type="InterPro" id="IPR013785">
    <property type="entry name" value="Aldolase_TIM"/>
</dbReference>
<sequence length="165" mass="18767">MRRANCEDSKLTKPMRHDEGIVSDVGLVGIQVDSFYQENSKWTNTDDIRSLRVITAIKTPPYSELFRREDQSRWNTMVSLCGVGMMISALTLDGIMELQEKLELNSKVMPLIDWVFQEPNPIGVNTALAQLGVARPVFRLPYVPLPMSKRVEFVKLVEEIGRSIL</sequence>
<organism evidence="1 2">
    <name type="scientific">Brassica carinata</name>
    <name type="common">Ethiopian mustard</name>
    <name type="synonym">Abyssinian cabbage</name>
    <dbReference type="NCBI Taxonomy" id="52824"/>
    <lineage>
        <taxon>Eukaryota</taxon>
        <taxon>Viridiplantae</taxon>
        <taxon>Streptophyta</taxon>
        <taxon>Embryophyta</taxon>
        <taxon>Tracheophyta</taxon>
        <taxon>Spermatophyta</taxon>
        <taxon>Magnoliopsida</taxon>
        <taxon>eudicotyledons</taxon>
        <taxon>Gunneridae</taxon>
        <taxon>Pentapetalae</taxon>
        <taxon>rosids</taxon>
        <taxon>malvids</taxon>
        <taxon>Brassicales</taxon>
        <taxon>Brassicaceae</taxon>
        <taxon>Brassiceae</taxon>
        <taxon>Brassica</taxon>
    </lineage>
</organism>
<dbReference type="Proteomes" id="UP000886595">
    <property type="component" value="Unassembled WGS sequence"/>
</dbReference>
<reference evidence="1 2" key="1">
    <citation type="submission" date="2020-02" db="EMBL/GenBank/DDBJ databases">
        <authorList>
            <person name="Ma Q."/>
            <person name="Huang Y."/>
            <person name="Song X."/>
            <person name="Pei D."/>
        </authorList>
    </citation>
    <scope>NUCLEOTIDE SEQUENCE [LARGE SCALE GENOMIC DNA]</scope>
    <source>
        <strain evidence="1">Sxm20200214</strain>
        <tissue evidence="1">Leaf</tissue>
    </source>
</reference>
<dbReference type="InterPro" id="IPR002220">
    <property type="entry name" value="DapA-like"/>
</dbReference>
<protein>
    <recommendedName>
        <fullName evidence="3">4-hydroxy-tetrahydrodipicolinate synthase</fullName>
    </recommendedName>
</protein>
<dbReference type="OrthoDB" id="191315at2759"/>
<keyword evidence="2" id="KW-1185">Reference proteome</keyword>
<dbReference type="GO" id="GO:0008840">
    <property type="term" value="F:4-hydroxy-tetrahydrodipicolinate synthase activity"/>
    <property type="evidence" value="ECO:0007669"/>
    <property type="project" value="TreeGrafter"/>
</dbReference>
<dbReference type="Gene3D" id="3.20.20.70">
    <property type="entry name" value="Aldolase class I"/>
    <property type="match status" value="1"/>
</dbReference>
<evidence type="ECO:0000313" key="1">
    <source>
        <dbReference type="EMBL" id="KAG2258782.1"/>
    </source>
</evidence>
<dbReference type="EMBL" id="JAAMPC010000015">
    <property type="protein sequence ID" value="KAG2258782.1"/>
    <property type="molecule type" value="Genomic_DNA"/>
</dbReference>
<proteinExistence type="predicted"/>
<name>A0A8X7TY70_BRACI</name>
<accession>A0A8X7TY70</accession>
<evidence type="ECO:0008006" key="3">
    <source>
        <dbReference type="Google" id="ProtNLM"/>
    </source>
</evidence>
<dbReference type="PANTHER" id="PTHR12128:SF15">
    <property type="entry name" value="4-HYDROXY-TETRAHYDRODIPICOLINATE SYNTHASE 1, CHLOROPLASTIC"/>
    <property type="match status" value="1"/>
</dbReference>
<evidence type="ECO:0000313" key="2">
    <source>
        <dbReference type="Proteomes" id="UP000886595"/>
    </source>
</evidence>
<dbReference type="Pfam" id="PF00701">
    <property type="entry name" value="DHDPS"/>
    <property type="match status" value="1"/>
</dbReference>
<dbReference type="SUPFAM" id="SSF51569">
    <property type="entry name" value="Aldolase"/>
    <property type="match status" value="1"/>
</dbReference>
<dbReference type="AlphaFoldDB" id="A0A8X7TY70"/>